<accession>A0A2B4R8D7</accession>
<dbReference type="EMBL" id="LSMT01001200">
    <property type="protein sequence ID" value="PFX12760.1"/>
    <property type="molecule type" value="Genomic_DNA"/>
</dbReference>
<organism evidence="2 3">
    <name type="scientific">Stylophora pistillata</name>
    <name type="common">Smooth cauliflower coral</name>
    <dbReference type="NCBI Taxonomy" id="50429"/>
    <lineage>
        <taxon>Eukaryota</taxon>
        <taxon>Metazoa</taxon>
        <taxon>Cnidaria</taxon>
        <taxon>Anthozoa</taxon>
        <taxon>Hexacorallia</taxon>
        <taxon>Scleractinia</taxon>
        <taxon>Astrocoeniina</taxon>
        <taxon>Pocilloporidae</taxon>
        <taxon>Stylophora</taxon>
    </lineage>
</organism>
<keyword evidence="3" id="KW-1185">Reference proteome</keyword>
<feature type="region of interest" description="Disordered" evidence="1">
    <location>
        <begin position="1"/>
        <end position="21"/>
    </location>
</feature>
<protein>
    <submittedName>
        <fullName evidence="2">Uncharacterized protein</fullName>
    </submittedName>
</protein>
<evidence type="ECO:0000256" key="1">
    <source>
        <dbReference type="SAM" id="MobiDB-lite"/>
    </source>
</evidence>
<proteinExistence type="predicted"/>
<gene>
    <name evidence="2" type="ORF">AWC38_SpisGene23231</name>
</gene>
<evidence type="ECO:0000313" key="3">
    <source>
        <dbReference type="Proteomes" id="UP000225706"/>
    </source>
</evidence>
<reference evidence="3" key="1">
    <citation type="journal article" date="2017" name="bioRxiv">
        <title>Comparative analysis of the genomes of Stylophora pistillata and Acropora digitifera provides evidence for extensive differences between species of corals.</title>
        <authorList>
            <person name="Voolstra C.R."/>
            <person name="Li Y."/>
            <person name="Liew Y.J."/>
            <person name="Baumgarten S."/>
            <person name="Zoccola D."/>
            <person name="Flot J.-F."/>
            <person name="Tambutte S."/>
            <person name="Allemand D."/>
            <person name="Aranda M."/>
        </authorList>
    </citation>
    <scope>NUCLEOTIDE SEQUENCE [LARGE SCALE GENOMIC DNA]</scope>
</reference>
<feature type="region of interest" description="Disordered" evidence="1">
    <location>
        <begin position="44"/>
        <end position="97"/>
    </location>
</feature>
<name>A0A2B4R8D7_STYPI</name>
<feature type="compositionally biased region" description="Acidic residues" evidence="1">
    <location>
        <begin position="52"/>
        <end position="94"/>
    </location>
</feature>
<evidence type="ECO:0000313" key="2">
    <source>
        <dbReference type="EMBL" id="PFX12760.1"/>
    </source>
</evidence>
<dbReference type="AlphaFoldDB" id="A0A2B4R8D7"/>
<sequence>MIGDRGRLPFKNKDSYKRSTLESEFSKGRFIHRLRTKVELKREGIRFRKEPDDDDDEEEDEDDENDDDEDDDDEDDNDDEDDDDENEDNEDKDDDMMRRMRIRVERFLAS</sequence>
<dbReference type="Proteomes" id="UP000225706">
    <property type="component" value="Unassembled WGS sequence"/>
</dbReference>
<comment type="caution">
    <text evidence="2">The sequence shown here is derived from an EMBL/GenBank/DDBJ whole genome shotgun (WGS) entry which is preliminary data.</text>
</comment>